<dbReference type="Proteomes" id="UP000095282">
    <property type="component" value="Unplaced"/>
</dbReference>
<proteinExistence type="predicted"/>
<dbReference type="WBParaSite" id="Csp11.Scaffold518.g2744.t1">
    <property type="protein sequence ID" value="Csp11.Scaffold518.g2744.t1"/>
    <property type="gene ID" value="Csp11.Scaffold518.g2744"/>
</dbReference>
<accession>A0A1I7T613</accession>
<dbReference type="AlphaFoldDB" id="A0A1I7T613"/>
<evidence type="ECO:0000313" key="2">
    <source>
        <dbReference type="WBParaSite" id="Csp11.Scaffold518.g2744.t1"/>
    </source>
</evidence>
<sequence>MMENTQSFIYPEHQPTESYEIRCDLFRDEQGVEPPPWDRQSPALPVRLTAKQRNECSNGFKKAPAAVQYEK</sequence>
<name>A0A1I7T613_9PELO</name>
<evidence type="ECO:0000313" key="1">
    <source>
        <dbReference type="Proteomes" id="UP000095282"/>
    </source>
</evidence>
<protein>
    <submittedName>
        <fullName evidence="2">Uncharacterized protein</fullName>
    </submittedName>
</protein>
<organism evidence="1 2">
    <name type="scientific">Caenorhabditis tropicalis</name>
    <dbReference type="NCBI Taxonomy" id="1561998"/>
    <lineage>
        <taxon>Eukaryota</taxon>
        <taxon>Metazoa</taxon>
        <taxon>Ecdysozoa</taxon>
        <taxon>Nematoda</taxon>
        <taxon>Chromadorea</taxon>
        <taxon>Rhabditida</taxon>
        <taxon>Rhabditina</taxon>
        <taxon>Rhabditomorpha</taxon>
        <taxon>Rhabditoidea</taxon>
        <taxon>Rhabditidae</taxon>
        <taxon>Peloderinae</taxon>
        <taxon>Caenorhabditis</taxon>
    </lineage>
</organism>
<keyword evidence="1" id="KW-1185">Reference proteome</keyword>
<reference evidence="2" key="1">
    <citation type="submission" date="2016-11" db="UniProtKB">
        <authorList>
            <consortium name="WormBaseParasite"/>
        </authorList>
    </citation>
    <scope>IDENTIFICATION</scope>
</reference>